<feature type="region of interest" description="Disordered" evidence="1">
    <location>
        <begin position="1"/>
        <end position="23"/>
    </location>
</feature>
<reference evidence="2 3" key="1">
    <citation type="submission" date="2016-10" db="EMBL/GenBank/DDBJ databases">
        <title>Comparative genome analysis of multiple Pseudomonas spp. focuses on biocontrol and plant growth promoting traits.</title>
        <authorList>
            <person name="Tao X.-Y."/>
            <person name="Taylor C.G."/>
        </authorList>
    </citation>
    <scope>NUCLEOTIDE SEQUENCE [LARGE SCALE GENOMIC DNA]</scope>
    <source>
        <strain evidence="2 3">36C6</strain>
    </source>
</reference>
<dbReference type="RefSeq" id="WP_123359326.1">
    <property type="nucleotide sequence ID" value="NZ_MOBM01000025.1"/>
</dbReference>
<comment type="caution">
    <text evidence="2">The sequence shown here is derived from an EMBL/GenBank/DDBJ whole genome shotgun (WGS) entry which is preliminary data.</text>
</comment>
<evidence type="ECO:0000313" key="3">
    <source>
        <dbReference type="Proteomes" id="UP000284002"/>
    </source>
</evidence>
<evidence type="ECO:0000256" key="1">
    <source>
        <dbReference type="SAM" id="MobiDB-lite"/>
    </source>
</evidence>
<name>A0A423HMG8_9PSED</name>
<evidence type="ECO:0000313" key="2">
    <source>
        <dbReference type="EMBL" id="RON14391.1"/>
    </source>
</evidence>
<gene>
    <name evidence="2" type="ORF">BK662_17990</name>
</gene>
<evidence type="ECO:0008006" key="4">
    <source>
        <dbReference type="Google" id="ProtNLM"/>
    </source>
</evidence>
<sequence>MFKATPNPPETDDVSPYDPLDPKKLNEAAERALDHYLKPSDPDGANQPPRKPSTIYTVAPNIDIEELLANASESFASAKVIASDCAGFLEGPQRNTILGVAQLIMLGELAVSRALDSLELKANPAR</sequence>
<proteinExistence type="predicted"/>
<dbReference type="Proteomes" id="UP000284002">
    <property type="component" value="Unassembled WGS sequence"/>
</dbReference>
<dbReference type="AlphaFoldDB" id="A0A423HMG8"/>
<protein>
    <recommendedName>
        <fullName evidence="4">DUF3077 domain-containing protein</fullName>
    </recommendedName>
</protein>
<dbReference type="Pfam" id="PF19619">
    <property type="entry name" value="DUF6124"/>
    <property type="match status" value="1"/>
</dbReference>
<accession>A0A423HMG8</accession>
<dbReference type="EMBL" id="MOBM01000025">
    <property type="protein sequence ID" value="RON14391.1"/>
    <property type="molecule type" value="Genomic_DNA"/>
</dbReference>
<organism evidence="2 3">
    <name type="scientific">Pseudomonas frederiksbergensis</name>
    <dbReference type="NCBI Taxonomy" id="104087"/>
    <lineage>
        <taxon>Bacteria</taxon>
        <taxon>Pseudomonadati</taxon>
        <taxon>Pseudomonadota</taxon>
        <taxon>Gammaproteobacteria</taxon>
        <taxon>Pseudomonadales</taxon>
        <taxon>Pseudomonadaceae</taxon>
        <taxon>Pseudomonas</taxon>
    </lineage>
</organism>